<evidence type="ECO:0008006" key="4">
    <source>
        <dbReference type="Google" id="ProtNLM"/>
    </source>
</evidence>
<feature type="compositionally biased region" description="Basic and acidic residues" evidence="1">
    <location>
        <begin position="218"/>
        <end position="238"/>
    </location>
</feature>
<proteinExistence type="predicted"/>
<comment type="caution">
    <text evidence="2">The sequence shown here is derived from an EMBL/GenBank/DDBJ whole genome shotgun (WGS) entry which is preliminary data.</text>
</comment>
<feature type="region of interest" description="Disordered" evidence="1">
    <location>
        <begin position="203"/>
        <end position="241"/>
    </location>
</feature>
<dbReference type="Proteomes" id="UP000187283">
    <property type="component" value="Unassembled WGS sequence"/>
</dbReference>
<sequence>MEYQKTINNYYSSLGHLNAETSNFFNDNSNPSISRSLSENNGFVDKNLAHRNLYLNDSISIKRSGSLQYEIFNPINSCYKNTEYSEKNGPNQYLQTEANINQNLNNLNSYETEPLVSNEQGHKLKINNFPLLNFDMRHYAPASGENAFLSKVSNPGLGITQGTYIGDYKKIEKTKKNMKISHNQPNAQYQDKNKDNHLKANIFTSGKNLNSDSRGKKRPVESDNESKKAAREHANKKMRDWRRKKAILNRLNDMRCRVYMECRKKFGNDTSQTAKDWIRKEMDERIARTDFKKLQKKQAVYSKSIVDKKEEIKLPTFIGKKIPGISPNQVEKYGHTNQIKSTKDEIQTNTRYARFDNCSDVSSGGLKYVQNNEGKNVVSELKRVADSEINNGAKRINIKTQVHRDFYGINNLSTHPNMKKNNPNYIETRPIIYSDFGVVEGLSSNFCRNKSDFDSYTNKLDENVAVFNKQLENPSLNLKGVGNFNNNFILTPSW</sequence>
<gene>
    <name evidence="2" type="ORF">AYI70_g6099</name>
</gene>
<evidence type="ECO:0000313" key="2">
    <source>
        <dbReference type="EMBL" id="OMJ17257.1"/>
    </source>
</evidence>
<keyword evidence="3" id="KW-1185">Reference proteome</keyword>
<evidence type="ECO:0000313" key="3">
    <source>
        <dbReference type="Proteomes" id="UP000187283"/>
    </source>
</evidence>
<protein>
    <recommendedName>
        <fullName evidence="4">DUF3020 domain-containing protein</fullName>
    </recommendedName>
</protein>
<dbReference type="AlphaFoldDB" id="A0A1R1XRG6"/>
<evidence type="ECO:0000256" key="1">
    <source>
        <dbReference type="SAM" id="MobiDB-lite"/>
    </source>
</evidence>
<dbReference type="EMBL" id="LSSN01002097">
    <property type="protein sequence ID" value="OMJ17257.1"/>
    <property type="molecule type" value="Genomic_DNA"/>
</dbReference>
<reference evidence="2 3" key="1">
    <citation type="submission" date="2017-01" db="EMBL/GenBank/DDBJ databases">
        <authorList>
            <person name="Mah S.A."/>
            <person name="Swanson W.J."/>
            <person name="Moy G.W."/>
            <person name="Vacquier V.D."/>
        </authorList>
    </citation>
    <scope>NUCLEOTIDE SEQUENCE [LARGE SCALE GENOMIC DNA]</scope>
    <source>
        <strain evidence="2 3">GSMNP</strain>
    </source>
</reference>
<feature type="compositionally biased region" description="Polar residues" evidence="1">
    <location>
        <begin position="203"/>
        <end position="212"/>
    </location>
</feature>
<name>A0A1R1XRG6_9FUNG</name>
<accession>A0A1R1XRG6</accession>
<organism evidence="2 3">
    <name type="scientific">Smittium culicis</name>
    <dbReference type="NCBI Taxonomy" id="133412"/>
    <lineage>
        <taxon>Eukaryota</taxon>
        <taxon>Fungi</taxon>
        <taxon>Fungi incertae sedis</taxon>
        <taxon>Zoopagomycota</taxon>
        <taxon>Kickxellomycotina</taxon>
        <taxon>Harpellomycetes</taxon>
        <taxon>Harpellales</taxon>
        <taxon>Legeriomycetaceae</taxon>
        <taxon>Smittium</taxon>
    </lineage>
</organism>
<dbReference type="OrthoDB" id="5595797at2759"/>